<protein>
    <submittedName>
        <fullName evidence="1">L-ascorbate 6-phosphate lactonase</fullName>
        <ecNumber evidence="1">3.1.1.-</ecNumber>
    </submittedName>
</protein>
<evidence type="ECO:0000313" key="2">
    <source>
        <dbReference type="Proteomes" id="UP000254405"/>
    </source>
</evidence>
<dbReference type="GO" id="GO:0016787">
    <property type="term" value="F:hydrolase activity"/>
    <property type="evidence" value="ECO:0007669"/>
    <property type="project" value="UniProtKB-KW"/>
</dbReference>
<organism evidence="1 2">
    <name type="scientific">Escherichia coli</name>
    <dbReference type="NCBI Taxonomy" id="562"/>
    <lineage>
        <taxon>Bacteria</taxon>
        <taxon>Pseudomonadati</taxon>
        <taxon>Pseudomonadota</taxon>
        <taxon>Gammaproteobacteria</taxon>
        <taxon>Enterobacterales</taxon>
        <taxon>Enterobacteriaceae</taxon>
        <taxon>Escherichia</taxon>
    </lineage>
</organism>
<dbReference type="InterPro" id="IPR036866">
    <property type="entry name" value="RibonucZ/Hydroxyglut_hydro"/>
</dbReference>
<dbReference type="Gene3D" id="3.60.15.10">
    <property type="entry name" value="Ribonuclease Z/Hydroxyacylglutathione hydrolase-like"/>
    <property type="match status" value="1"/>
</dbReference>
<dbReference type="EC" id="3.1.1.-" evidence="1"/>
<dbReference type="Proteomes" id="UP000254405">
    <property type="component" value="Unassembled WGS sequence"/>
</dbReference>
<dbReference type="EMBL" id="UGCO01000001">
    <property type="protein sequence ID" value="STI78377.1"/>
    <property type="molecule type" value="Genomic_DNA"/>
</dbReference>
<dbReference type="SUPFAM" id="SSF56281">
    <property type="entry name" value="Metallo-hydrolase/oxidoreductase"/>
    <property type="match status" value="1"/>
</dbReference>
<dbReference type="AlphaFoldDB" id="A0A376TMN7"/>
<accession>A0A376TMN7</accession>
<sequence length="50" mass="5791">MKQGHQMQRMAGVKKLQPNLRTTPFVLDPFAIRQIDAVLATHDHNDHIDR</sequence>
<keyword evidence="1" id="KW-0378">Hydrolase</keyword>
<proteinExistence type="predicted"/>
<reference evidence="1 2" key="1">
    <citation type="submission" date="2018-06" db="EMBL/GenBank/DDBJ databases">
        <authorList>
            <consortium name="Pathogen Informatics"/>
            <person name="Doyle S."/>
        </authorList>
    </citation>
    <scope>NUCLEOTIDE SEQUENCE [LARGE SCALE GENOMIC DNA]</scope>
    <source>
        <strain evidence="1 2">NCTC8985</strain>
    </source>
</reference>
<name>A0A376TMN7_ECOLX</name>
<gene>
    <name evidence="1" type="primary">ulaG_2</name>
    <name evidence="1" type="ORF">NCTC8985_03701</name>
</gene>
<evidence type="ECO:0000313" key="1">
    <source>
        <dbReference type="EMBL" id="STI78377.1"/>
    </source>
</evidence>